<evidence type="ECO:0000313" key="2">
    <source>
        <dbReference type="Proteomes" id="UP000230709"/>
    </source>
</evidence>
<dbReference type="AlphaFoldDB" id="A0A2D2D7F4"/>
<proteinExistence type="predicted"/>
<dbReference type="KEGG" id="mtw:CQW49_23225"/>
<sequence length="63" mass="6984">MVGQIVATVPAGACEKMGKVAIYREYADFSDRRPELLVIMLRAACDEMERELLATARHTIGES</sequence>
<protein>
    <submittedName>
        <fullName evidence="1">Uncharacterized protein</fullName>
    </submittedName>
</protein>
<dbReference type="Proteomes" id="UP000230709">
    <property type="component" value="Plasmid pOB3b2"/>
</dbReference>
<reference evidence="2" key="1">
    <citation type="submission" date="2017-10" db="EMBL/GenBank/DDBJ databases">
        <title>Completed PacBio SMRT sequence of Methylosinus trichosporium OB3b reveals presence of a third large plasmid.</title>
        <authorList>
            <person name="Charles T.C."/>
            <person name="Lynch M.D.J."/>
            <person name="Heil J.R."/>
            <person name="Cheng J."/>
        </authorList>
    </citation>
    <scope>NUCLEOTIDE SEQUENCE [LARGE SCALE GENOMIC DNA]</scope>
    <source>
        <strain evidence="2">OB3b</strain>
        <plasmid evidence="2">pob3b2</plasmid>
    </source>
</reference>
<accession>A0A2D2D7F4</accession>
<name>A0A2D2D7F4_METT3</name>
<keyword evidence="1" id="KW-0614">Plasmid</keyword>
<geneLocation type="plasmid" evidence="2">
    <name>pob3b2</name>
</geneLocation>
<gene>
    <name evidence="1" type="ORF">CQW49_23225</name>
</gene>
<evidence type="ECO:0000313" key="1">
    <source>
        <dbReference type="EMBL" id="ATQ70865.1"/>
    </source>
</evidence>
<keyword evidence="2" id="KW-1185">Reference proteome</keyword>
<dbReference type="EMBL" id="CP023739">
    <property type="protein sequence ID" value="ATQ70865.1"/>
    <property type="molecule type" value="Genomic_DNA"/>
</dbReference>
<organism evidence="1 2">
    <name type="scientific">Methylosinus trichosporium (strain ATCC 35070 / NCIMB 11131 / UNIQEM 75 / OB3b)</name>
    <dbReference type="NCBI Taxonomy" id="595536"/>
    <lineage>
        <taxon>Bacteria</taxon>
        <taxon>Pseudomonadati</taxon>
        <taxon>Pseudomonadota</taxon>
        <taxon>Alphaproteobacteria</taxon>
        <taxon>Hyphomicrobiales</taxon>
        <taxon>Methylocystaceae</taxon>
        <taxon>Methylosinus</taxon>
    </lineage>
</organism>